<dbReference type="Pfam" id="PF13452">
    <property type="entry name" value="FAS1_DH_region"/>
    <property type="match status" value="1"/>
</dbReference>
<proteinExistence type="predicted"/>
<reference evidence="2 3" key="1">
    <citation type="submission" date="2019-03" db="EMBL/GenBank/DDBJ databases">
        <title>Draft Genome Sequence of Desulfosporosinus fructosivorans Strain 63.6F, Isolated from Marine Sediment in the Baltic Sea.</title>
        <authorList>
            <person name="Hausmann B."/>
            <person name="Vandieken V."/>
            <person name="Pjevac P."/>
            <person name="Schreck K."/>
            <person name="Herbold C.W."/>
            <person name="Loy A."/>
        </authorList>
    </citation>
    <scope>NUCLEOTIDE SEQUENCE [LARGE SCALE GENOMIC DNA]</scope>
    <source>
        <strain evidence="2 3">63.6F</strain>
    </source>
</reference>
<organism evidence="2 3">
    <name type="scientific">Desulfosporosinus fructosivorans</name>
    <dbReference type="NCBI Taxonomy" id="2018669"/>
    <lineage>
        <taxon>Bacteria</taxon>
        <taxon>Bacillati</taxon>
        <taxon>Bacillota</taxon>
        <taxon>Clostridia</taxon>
        <taxon>Eubacteriales</taxon>
        <taxon>Desulfitobacteriaceae</taxon>
        <taxon>Desulfosporosinus</taxon>
    </lineage>
</organism>
<comment type="caution">
    <text evidence="2">The sequence shown here is derived from an EMBL/GenBank/DDBJ whole genome shotgun (WGS) entry which is preliminary data.</text>
</comment>
<dbReference type="AlphaFoldDB" id="A0A4Z0R2M7"/>
<evidence type="ECO:0000313" key="3">
    <source>
        <dbReference type="Proteomes" id="UP000298460"/>
    </source>
</evidence>
<dbReference type="InterPro" id="IPR029069">
    <property type="entry name" value="HotDog_dom_sf"/>
</dbReference>
<gene>
    <name evidence="2" type="ORF">E4K67_20935</name>
</gene>
<dbReference type="Gene3D" id="3.10.129.10">
    <property type="entry name" value="Hotdog Thioesterase"/>
    <property type="match status" value="1"/>
</dbReference>
<keyword evidence="3" id="KW-1185">Reference proteome</keyword>
<evidence type="ECO:0000313" key="2">
    <source>
        <dbReference type="EMBL" id="TGE36393.1"/>
    </source>
</evidence>
<name>A0A4Z0R2M7_9FIRM</name>
<feature type="domain" description="FAS1-like dehydratase" evidence="1">
    <location>
        <begin position="6"/>
        <end position="117"/>
    </location>
</feature>
<protein>
    <recommendedName>
        <fullName evidence="1">FAS1-like dehydratase domain-containing protein</fullName>
    </recommendedName>
</protein>
<dbReference type="SUPFAM" id="SSF54637">
    <property type="entry name" value="Thioesterase/thiol ester dehydrase-isomerase"/>
    <property type="match status" value="1"/>
</dbReference>
<dbReference type="RefSeq" id="WP_135550266.1">
    <property type="nucleotide sequence ID" value="NZ_SPQQ01000008.1"/>
</dbReference>
<evidence type="ECO:0000259" key="1">
    <source>
        <dbReference type="Pfam" id="PF13452"/>
    </source>
</evidence>
<dbReference type="InterPro" id="IPR039569">
    <property type="entry name" value="FAS1-like_DH_region"/>
</dbReference>
<dbReference type="EMBL" id="SPQQ01000008">
    <property type="protein sequence ID" value="TGE36393.1"/>
    <property type="molecule type" value="Genomic_DNA"/>
</dbReference>
<dbReference type="OrthoDB" id="160199at2"/>
<sequence length="137" mass="15153">MIGKEFIGRESESVVFKIRLEEVRRFAEAVGILFDGDAVPVTYVGTLLQGNIPGFELSNPGMIHGEQKISYQRPLLVGDSLTYKRAIKDVYERTSKLGKMLFVVIETTGYDMAGELLFSSSSTIISPVKGDENEESV</sequence>
<dbReference type="Proteomes" id="UP000298460">
    <property type="component" value="Unassembled WGS sequence"/>
</dbReference>
<accession>A0A4Z0R2M7</accession>